<evidence type="ECO:0000313" key="2">
    <source>
        <dbReference type="EMBL" id="KGR82040.1"/>
    </source>
</evidence>
<dbReference type="OrthoDB" id="2649540at2"/>
<dbReference type="InterPro" id="IPR021315">
    <property type="entry name" value="Gap/Sap"/>
</dbReference>
<proteinExistence type="predicted"/>
<feature type="transmembrane region" description="Helical" evidence="1">
    <location>
        <begin position="159"/>
        <end position="179"/>
    </location>
</feature>
<dbReference type="STRING" id="1220589.CD32_22365"/>
<evidence type="ECO:0000313" key="3">
    <source>
        <dbReference type="Proteomes" id="UP000030437"/>
    </source>
</evidence>
<keyword evidence="1" id="KW-0472">Membrane</keyword>
<keyword evidence="3" id="KW-1185">Reference proteome</keyword>
<protein>
    <recommendedName>
        <fullName evidence="4">Sap, sulfolipid-1-addressing protein</fullName>
    </recommendedName>
</protein>
<dbReference type="eggNOG" id="ENOG5032T9E">
    <property type="taxonomic scope" value="Bacteria"/>
</dbReference>
<sequence>MSSSLLYMIGGLAVLDMLSPTALGVTVYMLLNDTRKIASRLFVYLLTIGSIYFACGLVLMFGLEYVLNFLKDALQSKLLNWIIFLIGLFLLIGSFYVPKQNGKSPVIPASAGILTMFGLGITTALLEMGMAIPYFAAIGLMVTADLAVWEWLPILIGYNVLMLIPPIVLYVLHLLFAGWLQKPLKALRNKLNSSKDSPLSWGMSIIGVVLMLNTLDYL</sequence>
<reference evidence="2 3" key="1">
    <citation type="submission" date="2014-02" db="EMBL/GenBank/DDBJ databases">
        <title>Draft genome sequence of Lysinibacillus odysseyi NBRC 100172.</title>
        <authorList>
            <person name="Zhang F."/>
            <person name="Wang G."/>
            <person name="Zhang L."/>
        </authorList>
    </citation>
    <scope>NUCLEOTIDE SEQUENCE [LARGE SCALE GENOMIC DNA]</scope>
    <source>
        <strain evidence="2 3">NBRC 100172</strain>
    </source>
</reference>
<feature type="transmembrane region" description="Helical" evidence="1">
    <location>
        <begin position="199"/>
        <end position="215"/>
    </location>
</feature>
<feature type="transmembrane region" description="Helical" evidence="1">
    <location>
        <begin position="78"/>
        <end position="97"/>
    </location>
</feature>
<dbReference type="Pfam" id="PF11139">
    <property type="entry name" value="SfLAP"/>
    <property type="match status" value="1"/>
</dbReference>
<name>A0A0A3IEX6_9BACI</name>
<keyword evidence="1" id="KW-0812">Transmembrane</keyword>
<keyword evidence="1" id="KW-1133">Transmembrane helix</keyword>
<gene>
    <name evidence="2" type="ORF">CD32_22365</name>
</gene>
<accession>A0A0A3IEX6</accession>
<organism evidence="2 3">
    <name type="scientific">Lysinibacillus odysseyi 34hs-1 = NBRC 100172</name>
    <dbReference type="NCBI Taxonomy" id="1220589"/>
    <lineage>
        <taxon>Bacteria</taxon>
        <taxon>Bacillati</taxon>
        <taxon>Bacillota</taxon>
        <taxon>Bacilli</taxon>
        <taxon>Bacillales</taxon>
        <taxon>Bacillaceae</taxon>
        <taxon>Lysinibacillus</taxon>
    </lineage>
</organism>
<dbReference type="EMBL" id="JPVP01000060">
    <property type="protein sequence ID" value="KGR82040.1"/>
    <property type="molecule type" value="Genomic_DNA"/>
</dbReference>
<dbReference type="RefSeq" id="WP_036159198.1">
    <property type="nucleotide sequence ID" value="NZ_AVCX01000001.1"/>
</dbReference>
<feature type="transmembrane region" description="Helical" evidence="1">
    <location>
        <begin position="6"/>
        <end position="31"/>
    </location>
</feature>
<evidence type="ECO:0000256" key="1">
    <source>
        <dbReference type="SAM" id="Phobius"/>
    </source>
</evidence>
<comment type="caution">
    <text evidence="2">The sequence shown here is derived from an EMBL/GenBank/DDBJ whole genome shotgun (WGS) entry which is preliminary data.</text>
</comment>
<feature type="transmembrane region" description="Helical" evidence="1">
    <location>
        <begin position="43"/>
        <end position="66"/>
    </location>
</feature>
<dbReference type="Proteomes" id="UP000030437">
    <property type="component" value="Unassembled WGS sequence"/>
</dbReference>
<dbReference type="AlphaFoldDB" id="A0A0A3IEX6"/>
<evidence type="ECO:0008006" key="4">
    <source>
        <dbReference type="Google" id="ProtNLM"/>
    </source>
</evidence>